<evidence type="ECO:0000313" key="4">
    <source>
        <dbReference type="EMBL" id="KVG37364.1"/>
    </source>
</evidence>
<keyword evidence="5" id="KW-1185">Reference proteome</keyword>
<dbReference type="InterPro" id="IPR036815">
    <property type="entry name" value="14-3-3_dom_sf"/>
</dbReference>
<feature type="non-terminal residue" evidence="4">
    <location>
        <position position="1"/>
    </location>
</feature>
<gene>
    <name evidence="4" type="ORF">Ccrd_026463</name>
</gene>
<proteinExistence type="inferred from homology"/>
<comment type="similarity">
    <text evidence="1">Belongs to the 14-3-3 family.</text>
</comment>
<keyword evidence="2" id="KW-0732">Signal</keyword>
<reference evidence="4 5" key="1">
    <citation type="journal article" date="2016" name="Sci. Rep.">
        <title>The genome sequence of the outbreeding globe artichoke constructed de novo incorporating a phase-aware low-pass sequencing strategy of F1 progeny.</title>
        <authorList>
            <person name="Scaglione D."/>
            <person name="Reyes-Chin-Wo S."/>
            <person name="Acquadro A."/>
            <person name="Froenicke L."/>
            <person name="Portis E."/>
            <person name="Beitel C."/>
            <person name="Tirone M."/>
            <person name="Mauro R."/>
            <person name="Lo Monaco A."/>
            <person name="Mauromicale G."/>
            <person name="Faccioli P."/>
            <person name="Cattivelli L."/>
            <person name="Rieseberg L."/>
            <person name="Michelmore R."/>
            <person name="Lanteri S."/>
        </authorList>
    </citation>
    <scope>NUCLEOTIDE SEQUENCE [LARGE SCALE GENOMIC DNA]</scope>
    <source>
        <strain evidence="4">2C</strain>
    </source>
</reference>
<comment type="caution">
    <text evidence="4">The sequence shown here is derived from an EMBL/GenBank/DDBJ whole genome shotgun (WGS) entry which is preliminary data.</text>
</comment>
<sequence>FRGRCFWFSFQSLLLVYAYRGETTVCDEEIVESDTLSEESYKDNTLIMQLLRDNHTLWTSDLPEDGDNSYFLC</sequence>
<dbReference type="Gene3D" id="1.20.190.20">
    <property type="entry name" value="14-3-3 domain"/>
    <property type="match status" value="1"/>
</dbReference>
<feature type="signal peptide" evidence="2">
    <location>
        <begin position="1"/>
        <end position="18"/>
    </location>
</feature>
<dbReference type="STRING" id="59895.A0A103PUE7"/>
<protein>
    <submittedName>
        <fullName evidence="4">14-3-3 domain-containing protein</fullName>
    </submittedName>
</protein>
<organism evidence="4 5">
    <name type="scientific">Cynara cardunculus var. scolymus</name>
    <name type="common">Globe artichoke</name>
    <name type="synonym">Cynara scolymus</name>
    <dbReference type="NCBI Taxonomy" id="59895"/>
    <lineage>
        <taxon>Eukaryota</taxon>
        <taxon>Viridiplantae</taxon>
        <taxon>Streptophyta</taxon>
        <taxon>Embryophyta</taxon>
        <taxon>Tracheophyta</taxon>
        <taxon>Spermatophyta</taxon>
        <taxon>Magnoliopsida</taxon>
        <taxon>eudicotyledons</taxon>
        <taxon>Gunneridae</taxon>
        <taxon>Pentapetalae</taxon>
        <taxon>asterids</taxon>
        <taxon>campanulids</taxon>
        <taxon>Asterales</taxon>
        <taxon>Asteraceae</taxon>
        <taxon>Carduoideae</taxon>
        <taxon>Cardueae</taxon>
        <taxon>Carduinae</taxon>
        <taxon>Cynara</taxon>
    </lineage>
</organism>
<dbReference type="InterPro" id="IPR023410">
    <property type="entry name" value="14-3-3_domain"/>
</dbReference>
<dbReference type="PANTHER" id="PTHR18860">
    <property type="entry name" value="14-3-3 PROTEIN"/>
    <property type="match status" value="1"/>
</dbReference>
<dbReference type="InterPro" id="IPR000308">
    <property type="entry name" value="14-3-3"/>
</dbReference>
<dbReference type="Gramene" id="KVG37364">
    <property type="protein sequence ID" value="KVG37364"/>
    <property type="gene ID" value="Ccrd_026463"/>
</dbReference>
<evidence type="ECO:0000313" key="5">
    <source>
        <dbReference type="Proteomes" id="UP000243975"/>
    </source>
</evidence>
<feature type="domain" description="14-3-3" evidence="3">
    <location>
        <begin position="24"/>
        <end position="59"/>
    </location>
</feature>
<dbReference type="Proteomes" id="UP000243975">
    <property type="component" value="Unassembled WGS sequence"/>
</dbReference>
<dbReference type="EMBL" id="LEKV01008241">
    <property type="protein sequence ID" value="KVG37364.1"/>
    <property type="molecule type" value="Genomic_DNA"/>
</dbReference>
<evidence type="ECO:0000256" key="1">
    <source>
        <dbReference type="ARBA" id="ARBA00006141"/>
    </source>
</evidence>
<name>A0A103PUE7_CYNCS</name>
<dbReference type="Pfam" id="PF00244">
    <property type="entry name" value="14-3-3"/>
    <property type="match status" value="1"/>
</dbReference>
<feature type="chain" id="PRO_5007117237" evidence="2">
    <location>
        <begin position="19"/>
        <end position="73"/>
    </location>
</feature>
<evidence type="ECO:0000259" key="3">
    <source>
        <dbReference type="Pfam" id="PF00244"/>
    </source>
</evidence>
<accession>A0A103PUE7</accession>
<evidence type="ECO:0000256" key="2">
    <source>
        <dbReference type="SAM" id="SignalP"/>
    </source>
</evidence>
<dbReference type="AlphaFoldDB" id="A0A103PUE7"/>
<dbReference type="SUPFAM" id="SSF48445">
    <property type="entry name" value="14-3-3 protein"/>
    <property type="match status" value="1"/>
</dbReference>